<keyword evidence="3" id="KW-1185">Reference proteome</keyword>
<reference evidence="2" key="1">
    <citation type="journal article" date="2019" name="bioRxiv">
        <title>The Genome of the Zebra Mussel, Dreissena polymorpha: A Resource for Invasive Species Research.</title>
        <authorList>
            <person name="McCartney M.A."/>
            <person name="Auch B."/>
            <person name="Kono T."/>
            <person name="Mallez S."/>
            <person name="Zhang Y."/>
            <person name="Obille A."/>
            <person name="Becker A."/>
            <person name="Abrahante J.E."/>
            <person name="Garbe J."/>
            <person name="Badalamenti J.P."/>
            <person name="Herman A."/>
            <person name="Mangelson H."/>
            <person name="Liachko I."/>
            <person name="Sullivan S."/>
            <person name="Sone E.D."/>
            <person name="Koren S."/>
            <person name="Silverstein K.A.T."/>
            <person name="Beckman K.B."/>
            <person name="Gohl D.M."/>
        </authorList>
    </citation>
    <scope>NUCLEOTIDE SEQUENCE</scope>
    <source>
        <strain evidence="2">Duluth1</strain>
        <tissue evidence="2">Whole animal</tissue>
    </source>
</reference>
<name>A0A9D4IUW7_DREPO</name>
<evidence type="ECO:0000313" key="2">
    <source>
        <dbReference type="EMBL" id="KAH3785662.1"/>
    </source>
</evidence>
<proteinExistence type="predicted"/>
<sequence>MYVRVLLIFVAVAYVDVSARIMCNFHSQSWIYAMTQCLQLRGTLVGKSTELSLTGLHLNGSFWTADYASWTETASSPIECEYRTKGLIIQISQIKSGNCDEMKHYICRDHNMTQPSVKTGTWKEASKCNETYSAAEVVEMTVGDYWLRTAYQNYVFTGYSNRTIDRCGTLYVSGTFQFVSTCFTSLYSFCEVENYSGDYLSECGSTIITKQPSSNNPQTFVSHKTETLTTTTMSINGDTSTESIYRNESSSSLGKKAAGKFKI</sequence>
<organism evidence="2 3">
    <name type="scientific">Dreissena polymorpha</name>
    <name type="common">Zebra mussel</name>
    <name type="synonym">Mytilus polymorpha</name>
    <dbReference type="NCBI Taxonomy" id="45954"/>
    <lineage>
        <taxon>Eukaryota</taxon>
        <taxon>Metazoa</taxon>
        <taxon>Spiralia</taxon>
        <taxon>Lophotrochozoa</taxon>
        <taxon>Mollusca</taxon>
        <taxon>Bivalvia</taxon>
        <taxon>Autobranchia</taxon>
        <taxon>Heteroconchia</taxon>
        <taxon>Euheterodonta</taxon>
        <taxon>Imparidentia</taxon>
        <taxon>Neoheterodontei</taxon>
        <taxon>Myida</taxon>
        <taxon>Dreissenoidea</taxon>
        <taxon>Dreissenidae</taxon>
        <taxon>Dreissena</taxon>
    </lineage>
</organism>
<evidence type="ECO:0000256" key="1">
    <source>
        <dbReference type="SAM" id="SignalP"/>
    </source>
</evidence>
<evidence type="ECO:0000313" key="3">
    <source>
        <dbReference type="Proteomes" id="UP000828390"/>
    </source>
</evidence>
<feature type="signal peptide" evidence="1">
    <location>
        <begin position="1"/>
        <end position="19"/>
    </location>
</feature>
<accession>A0A9D4IUW7</accession>
<gene>
    <name evidence="2" type="ORF">DPMN_163756</name>
</gene>
<dbReference type="EMBL" id="JAIWYP010000008">
    <property type="protein sequence ID" value="KAH3785662.1"/>
    <property type="molecule type" value="Genomic_DNA"/>
</dbReference>
<protein>
    <submittedName>
        <fullName evidence="2">Uncharacterized protein</fullName>
    </submittedName>
</protein>
<feature type="chain" id="PRO_5038866759" evidence="1">
    <location>
        <begin position="20"/>
        <end position="263"/>
    </location>
</feature>
<keyword evidence="1" id="KW-0732">Signal</keyword>
<comment type="caution">
    <text evidence="2">The sequence shown here is derived from an EMBL/GenBank/DDBJ whole genome shotgun (WGS) entry which is preliminary data.</text>
</comment>
<dbReference type="Proteomes" id="UP000828390">
    <property type="component" value="Unassembled WGS sequence"/>
</dbReference>
<dbReference type="AlphaFoldDB" id="A0A9D4IUW7"/>
<reference evidence="2" key="2">
    <citation type="submission" date="2020-11" db="EMBL/GenBank/DDBJ databases">
        <authorList>
            <person name="McCartney M.A."/>
            <person name="Auch B."/>
            <person name="Kono T."/>
            <person name="Mallez S."/>
            <person name="Becker A."/>
            <person name="Gohl D.M."/>
            <person name="Silverstein K.A.T."/>
            <person name="Koren S."/>
            <person name="Bechman K.B."/>
            <person name="Herman A."/>
            <person name="Abrahante J.E."/>
            <person name="Garbe J."/>
        </authorList>
    </citation>
    <scope>NUCLEOTIDE SEQUENCE</scope>
    <source>
        <strain evidence="2">Duluth1</strain>
        <tissue evidence="2">Whole animal</tissue>
    </source>
</reference>